<evidence type="ECO:0000256" key="10">
    <source>
        <dbReference type="ARBA" id="ARBA00022898"/>
    </source>
</evidence>
<comment type="pathway">
    <text evidence="3 17">Aminoacyl-tRNA biosynthesis; selenocysteinyl-tRNA(Sec) biosynthesis; selenocysteinyl-tRNA(Sec) from L-seryl-tRNA(Sec) (archaeal/eukaryal route): step 2/2.</text>
</comment>
<feature type="binding site" evidence="18">
    <location>
        <position position="349"/>
    </location>
    <ligand>
        <name>substrate</name>
    </ligand>
</feature>
<dbReference type="SUPFAM" id="SSF53383">
    <property type="entry name" value="PLP-dependent transferases"/>
    <property type="match status" value="1"/>
</dbReference>
<evidence type="ECO:0000256" key="1">
    <source>
        <dbReference type="ARBA" id="ARBA00001933"/>
    </source>
</evidence>
<proteinExistence type="inferred from homology"/>
<evidence type="ECO:0000256" key="9">
    <source>
        <dbReference type="ARBA" id="ARBA00022884"/>
    </source>
</evidence>
<protein>
    <recommendedName>
        <fullName evidence="6 17">O-phosphoseryl-tRNA(Sec) selenium transferase</fullName>
        <ecNumber evidence="5 17">2.9.1.2</ecNumber>
    </recommendedName>
    <alternativeName>
        <fullName evidence="13 17">Selenocysteine synthase</fullName>
    </alternativeName>
    <alternativeName>
        <fullName evidence="14 17">Selenocysteinyl-tRNA(Sec) synthase</fullName>
    </alternativeName>
    <alternativeName>
        <fullName evidence="15 17">Sep-tRNA:Sec-tRNA synthase</fullName>
    </alternativeName>
</protein>
<evidence type="ECO:0000256" key="20">
    <source>
        <dbReference type="SAM" id="MobiDB-lite"/>
    </source>
</evidence>
<feature type="binding site" evidence="18">
    <location>
        <position position="105"/>
    </location>
    <ligand>
        <name>substrate</name>
    </ligand>
</feature>
<keyword evidence="11 17" id="KW-0648">Protein biosynthesis</keyword>
<dbReference type="GO" id="GO:0001717">
    <property type="term" value="P:conversion of seryl-tRNAsec to selenocys-tRNAsec"/>
    <property type="evidence" value="ECO:0007669"/>
    <property type="project" value="UniProtKB-UniRule"/>
</dbReference>
<keyword evidence="17" id="KW-0963">Cytoplasm</keyword>
<keyword evidence="8 17" id="KW-0808">Transferase</keyword>
<keyword evidence="10 17" id="KW-0663">Pyridoxal phosphate</keyword>
<feature type="region of interest" description="Disordered" evidence="20">
    <location>
        <begin position="558"/>
        <end position="606"/>
    </location>
</feature>
<comment type="similarity">
    <text evidence="4 17">Belongs to the SepSecS family.</text>
</comment>
<evidence type="ECO:0000256" key="4">
    <source>
        <dbReference type="ARBA" id="ARBA00007037"/>
    </source>
</evidence>
<dbReference type="InterPro" id="IPR008829">
    <property type="entry name" value="SepSecS/SepCysS"/>
</dbReference>
<accession>K2MUX2</accession>
<comment type="cofactor">
    <cofactor evidence="1 17 19">
        <name>pyridoxal 5'-phosphate</name>
        <dbReference type="ChEBI" id="CHEBI:597326"/>
    </cofactor>
</comment>
<keyword evidence="12 17" id="KW-0711">Selenium</keyword>
<keyword evidence="7 17" id="KW-0820">tRNA-binding</keyword>
<sequence>MNERALSLAEGFVSAHYVQAGGEALRANERLVRSVLAQRRCPEKGMSDVAIEWLLHQLALMDTNNFPAHFGAGEREGRVAAPLVARRNYGLAHGIGRSGDILSDQPKAAGSSLIHKLTNCMMLDLLRLAGAPSIESAVVFPMATGMTLSLVLSALALLRRDEKRKEEPDLPKGAVEDEPRYVIWTRIDQKTALKCIEAAGFVPELVELRHAPLQRKGSCGSVLGSETCLHPFFLQVHLDDIVAAIQRVGGPKHVLCVLSTTSCFAPRIPDDVLAIAKYCKAMNIPYVINNAYGVQSRVIMRRLDAAMRLGRIDAMVQSGDKNFLVPVGGAVLSGKKHVVGRAAALYAGRAGISPILDLFITALSMGRGGFQRLWDVRYEVLSMFRQGLRRFAMARGEVLLEEEGVNDTAASTTGFTGAAATTSCTVRGTHRNDISFAVTMHTVGGAANAKAIGARLFRGAVTGPRVIVPDSTIKQLCGLSFRNYGMHTNEVLPCPLLVMACGIGTTAEEVHGVMERLEVAWPLPKPPSSSVPLVVAAAGEEGEIPVTAIAASVMEPPLEKITDGAPKSILNYGVDESEEEEEEEASSPQEEGRQGEKSDGEGSERH</sequence>
<evidence type="ECO:0000256" key="3">
    <source>
        <dbReference type="ARBA" id="ARBA00004822"/>
    </source>
</evidence>
<comment type="function">
    <text evidence="2 17">Converts O-phosphoseryl-tRNA(Sec) to selenocysteinyl-tRNA(Sec) required for selenoprotein biosynthesis.</text>
</comment>
<dbReference type="EMBL" id="AHKC01011309">
    <property type="protein sequence ID" value="EKF30890.1"/>
    <property type="molecule type" value="Genomic_DNA"/>
</dbReference>
<dbReference type="GO" id="GO:0001514">
    <property type="term" value="P:selenocysteine incorporation"/>
    <property type="evidence" value="ECO:0007669"/>
    <property type="project" value="TreeGrafter"/>
</dbReference>
<dbReference type="PANTHER" id="PTHR12944">
    <property type="entry name" value="SOLUBLE LIVER ANTIGEN/LIVER PANCREAS ANTIGEN"/>
    <property type="match status" value="1"/>
</dbReference>
<dbReference type="UniPathway" id="UPA00906">
    <property type="reaction ID" value="UER00898"/>
</dbReference>
<dbReference type="NCBIfam" id="TIGR03531">
    <property type="entry name" value="selenium_SpcS"/>
    <property type="match status" value="1"/>
</dbReference>
<evidence type="ECO:0000256" key="11">
    <source>
        <dbReference type="ARBA" id="ARBA00022917"/>
    </source>
</evidence>
<dbReference type="PANTHER" id="PTHR12944:SF2">
    <property type="entry name" value="O-PHOSPHOSERYL-TRNA(SEC) SELENIUM TRANSFERASE"/>
    <property type="match status" value="1"/>
</dbReference>
<dbReference type="Gene3D" id="3.40.640.10">
    <property type="entry name" value="Type I PLP-dependent aspartate aminotransferase-like (Major domain)"/>
    <property type="match status" value="1"/>
</dbReference>
<feature type="binding site" evidence="18">
    <location>
        <position position="308"/>
    </location>
    <ligand>
        <name>tRNA</name>
        <dbReference type="ChEBI" id="CHEBI:17843"/>
    </ligand>
</feature>
<keyword evidence="9 17" id="KW-0694">RNA-binding</keyword>
<evidence type="ECO:0000256" key="19">
    <source>
        <dbReference type="PIRSR" id="PIRSR017689-50"/>
    </source>
</evidence>
<evidence type="ECO:0000256" key="5">
    <source>
        <dbReference type="ARBA" id="ARBA00012464"/>
    </source>
</evidence>
<name>K2MUX2_TRYCR</name>
<evidence type="ECO:0000256" key="13">
    <source>
        <dbReference type="ARBA" id="ARBA00030669"/>
    </source>
</evidence>
<feature type="binding site" evidence="18">
    <location>
        <position position="75"/>
    </location>
    <ligand>
        <name>pyridoxal 5'-phosphate</name>
        <dbReference type="ChEBI" id="CHEBI:597326"/>
    </ligand>
</feature>
<keyword evidence="22" id="KW-1185">Reference proteome</keyword>
<feature type="binding site" evidence="18">
    <location>
        <position position="98"/>
    </location>
    <ligand>
        <name>substrate</name>
    </ligand>
</feature>
<evidence type="ECO:0000256" key="8">
    <source>
        <dbReference type="ARBA" id="ARBA00022679"/>
    </source>
</evidence>
<dbReference type="InterPro" id="IPR019872">
    <property type="entry name" value="Sec-tRNA_Se_transferase"/>
</dbReference>
<evidence type="ECO:0000256" key="18">
    <source>
        <dbReference type="PIRSR" id="PIRSR017689-1"/>
    </source>
</evidence>
<feature type="compositionally biased region" description="Basic and acidic residues" evidence="20">
    <location>
        <begin position="590"/>
        <end position="606"/>
    </location>
</feature>
<feature type="modified residue" description="N6-(pyridoxal phosphate)lysine" evidence="19">
    <location>
        <position position="321"/>
    </location>
</feature>
<evidence type="ECO:0000256" key="15">
    <source>
        <dbReference type="ARBA" id="ARBA00032693"/>
    </source>
</evidence>
<dbReference type="GO" id="GO:0005737">
    <property type="term" value="C:cytoplasm"/>
    <property type="evidence" value="ECO:0007669"/>
    <property type="project" value="UniProtKB-SubCell"/>
</dbReference>
<evidence type="ECO:0000256" key="6">
    <source>
        <dbReference type="ARBA" id="ARBA00021963"/>
    </source>
</evidence>
<dbReference type="OrthoDB" id="10263545at2759"/>
<feature type="binding site" evidence="18">
    <location>
        <position position="97"/>
    </location>
    <ligand>
        <name>substrate</name>
    </ligand>
</feature>
<feature type="compositionally biased region" description="Acidic residues" evidence="20">
    <location>
        <begin position="575"/>
        <end position="585"/>
    </location>
</feature>
<evidence type="ECO:0000313" key="21">
    <source>
        <dbReference type="EMBL" id="EKF30890.1"/>
    </source>
</evidence>
<dbReference type="PIRSF" id="PIRSF017689">
    <property type="entry name" value="SepSecS"/>
    <property type="match status" value="1"/>
</dbReference>
<dbReference type="Proteomes" id="UP000007350">
    <property type="component" value="Unassembled WGS sequence"/>
</dbReference>
<dbReference type="InterPro" id="IPR015421">
    <property type="entry name" value="PyrdxlP-dep_Trfase_major"/>
</dbReference>
<organism evidence="21 22">
    <name type="scientific">Trypanosoma cruzi marinkellei</name>
    <dbReference type="NCBI Taxonomy" id="85056"/>
    <lineage>
        <taxon>Eukaryota</taxon>
        <taxon>Discoba</taxon>
        <taxon>Euglenozoa</taxon>
        <taxon>Kinetoplastea</taxon>
        <taxon>Metakinetoplastina</taxon>
        <taxon>Trypanosomatida</taxon>
        <taxon>Trypanosomatidae</taxon>
        <taxon>Trypanosoma</taxon>
        <taxon>Schizotrypanum</taxon>
    </lineage>
</organism>
<evidence type="ECO:0000256" key="16">
    <source>
        <dbReference type="ARBA" id="ARBA00048808"/>
    </source>
</evidence>
<comment type="caution">
    <text evidence="21">The sequence shown here is derived from an EMBL/GenBank/DDBJ whole genome shotgun (WGS) entry which is preliminary data.</text>
</comment>
<evidence type="ECO:0000256" key="12">
    <source>
        <dbReference type="ARBA" id="ARBA00023266"/>
    </source>
</evidence>
<dbReference type="EC" id="2.9.1.2" evidence="5 17"/>
<dbReference type="Pfam" id="PF05889">
    <property type="entry name" value="SepSecS"/>
    <property type="match status" value="2"/>
</dbReference>
<dbReference type="GO" id="GO:0098621">
    <property type="term" value="F:O-phosphoseryl-tRNA(Sec) selenium transferase activity"/>
    <property type="evidence" value="ECO:0007669"/>
    <property type="project" value="UniProtKB-EC"/>
</dbReference>
<dbReference type="AlphaFoldDB" id="K2MUX2"/>
<comment type="subcellular location">
    <subcellularLocation>
        <location evidence="17">Cytoplasm</location>
    </subcellularLocation>
</comment>
<evidence type="ECO:0000313" key="22">
    <source>
        <dbReference type="Proteomes" id="UP000007350"/>
    </source>
</evidence>
<gene>
    <name evidence="21" type="ORF">MOQ_005284</name>
</gene>
<feature type="site" description="May act as a substrate filter by repelling compounds with a negatively charged alpha-carboxylate" evidence="19">
    <location>
        <position position="74"/>
    </location>
</feature>
<evidence type="ECO:0000256" key="7">
    <source>
        <dbReference type="ARBA" id="ARBA00022555"/>
    </source>
</evidence>
<dbReference type="InterPro" id="IPR015424">
    <property type="entry name" value="PyrdxlP-dep_Trfase"/>
</dbReference>
<evidence type="ECO:0000256" key="14">
    <source>
        <dbReference type="ARBA" id="ARBA00032048"/>
    </source>
</evidence>
<evidence type="ECO:0000256" key="2">
    <source>
        <dbReference type="ARBA" id="ARBA00002552"/>
    </source>
</evidence>
<reference evidence="21 22" key="1">
    <citation type="journal article" date="2012" name="BMC Genomics">
        <title>Comparative genomic analysis of human infective Trypanosoma cruzi lineages with the bat-restricted subspecies T. cruzi marinkellei.</title>
        <authorList>
            <person name="Franzen O."/>
            <person name="Talavera-Lopez C."/>
            <person name="Ochaya S."/>
            <person name="Butler C.E."/>
            <person name="Messenger L.A."/>
            <person name="Lewis M.D."/>
            <person name="Llewellyn M.S."/>
            <person name="Marinkelle C.J."/>
            <person name="Tyler K.M."/>
            <person name="Miles M.A."/>
            <person name="Andersson B."/>
        </authorList>
    </citation>
    <scope>NUCLEOTIDE SEQUENCE [LARGE SCALE GENOMIC DNA]</scope>
    <source>
        <strain evidence="21 22">B7</strain>
    </source>
</reference>
<dbReference type="GO" id="GO:0000049">
    <property type="term" value="F:tRNA binding"/>
    <property type="evidence" value="ECO:0007669"/>
    <property type="project" value="UniProtKB-UniRule"/>
</dbReference>
<comment type="catalytic activity">
    <reaction evidence="16 17">
        <text>O-phospho-L-seryl-tRNA(Sec) + selenophosphate + H2O = L-selenocysteinyl-tRNA(Sec) + 2 phosphate</text>
        <dbReference type="Rhea" id="RHEA:25041"/>
        <dbReference type="Rhea" id="RHEA-COMP:9743"/>
        <dbReference type="Rhea" id="RHEA-COMP:9947"/>
        <dbReference type="ChEBI" id="CHEBI:15377"/>
        <dbReference type="ChEBI" id="CHEBI:16144"/>
        <dbReference type="ChEBI" id="CHEBI:43474"/>
        <dbReference type="ChEBI" id="CHEBI:78551"/>
        <dbReference type="ChEBI" id="CHEBI:78573"/>
        <dbReference type="EC" id="2.9.1.2"/>
    </reaction>
</comment>
<evidence type="ECO:0000256" key="17">
    <source>
        <dbReference type="PIRNR" id="PIRNR017689"/>
    </source>
</evidence>
<dbReference type="SMR" id="K2MUX2"/>